<dbReference type="EMBL" id="JAZHXI010000008">
    <property type="protein sequence ID" value="KAL2068952.1"/>
    <property type="molecule type" value="Genomic_DNA"/>
</dbReference>
<reference evidence="1 2" key="1">
    <citation type="journal article" date="2024" name="Commun. Biol.">
        <title>Comparative genomic analysis of thermophilic fungi reveals convergent evolutionary adaptations and gene losses.</title>
        <authorList>
            <person name="Steindorff A.S."/>
            <person name="Aguilar-Pontes M.V."/>
            <person name="Robinson A.J."/>
            <person name="Andreopoulos B."/>
            <person name="LaButti K."/>
            <person name="Kuo A."/>
            <person name="Mondo S."/>
            <person name="Riley R."/>
            <person name="Otillar R."/>
            <person name="Haridas S."/>
            <person name="Lipzen A."/>
            <person name="Grimwood J."/>
            <person name="Schmutz J."/>
            <person name="Clum A."/>
            <person name="Reid I.D."/>
            <person name="Moisan M.C."/>
            <person name="Butler G."/>
            <person name="Nguyen T.T.M."/>
            <person name="Dewar K."/>
            <person name="Conant G."/>
            <person name="Drula E."/>
            <person name="Henrissat B."/>
            <person name="Hansel C."/>
            <person name="Singer S."/>
            <person name="Hutchinson M.I."/>
            <person name="de Vries R.P."/>
            <person name="Natvig D.O."/>
            <person name="Powell A.J."/>
            <person name="Tsang A."/>
            <person name="Grigoriev I.V."/>
        </authorList>
    </citation>
    <scope>NUCLEOTIDE SEQUENCE [LARGE SCALE GENOMIC DNA]</scope>
    <source>
        <strain evidence="1 2">CBS 494.80</strain>
    </source>
</reference>
<evidence type="ECO:0000313" key="1">
    <source>
        <dbReference type="EMBL" id="KAL2068952.1"/>
    </source>
</evidence>
<keyword evidence="2" id="KW-1185">Reference proteome</keyword>
<sequence>MTGWVILLANSLNKGAPNGDWLMSKSHNLLTNDYYQNKGPPFCKFCTTVLKRRRLFSVLAAADPTTKSSSSWMIIVAAVHKGFPGSEPQDLQDLLLEPHSHQPPAPANLFELWGKDGPFRDVGYTKVTSQDTF</sequence>
<comment type="caution">
    <text evidence="1">The sequence shown here is derived from an EMBL/GenBank/DDBJ whole genome shotgun (WGS) entry which is preliminary data.</text>
</comment>
<organism evidence="1 2">
    <name type="scientific">Oculimacula yallundae</name>
    <dbReference type="NCBI Taxonomy" id="86028"/>
    <lineage>
        <taxon>Eukaryota</taxon>
        <taxon>Fungi</taxon>
        <taxon>Dikarya</taxon>
        <taxon>Ascomycota</taxon>
        <taxon>Pezizomycotina</taxon>
        <taxon>Leotiomycetes</taxon>
        <taxon>Helotiales</taxon>
        <taxon>Ploettnerulaceae</taxon>
        <taxon>Oculimacula</taxon>
    </lineage>
</organism>
<proteinExistence type="predicted"/>
<dbReference type="Proteomes" id="UP001595075">
    <property type="component" value="Unassembled WGS sequence"/>
</dbReference>
<gene>
    <name evidence="1" type="ORF">VTL71DRAFT_15290</name>
</gene>
<accession>A0ABR4CGW1</accession>
<evidence type="ECO:0000313" key="2">
    <source>
        <dbReference type="Proteomes" id="UP001595075"/>
    </source>
</evidence>
<name>A0ABR4CGW1_9HELO</name>
<protein>
    <submittedName>
        <fullName evidence="1">Uncharacterized protein</fullName>
    </submittedName>
</protein>